<dbReference type="GO" id="GO:0004743">
    <property type="term" value="F:pyruvate kinase activity"/>
    <property type="evidence" value="ECO:0007669"/>
    <property type="project" value="UniProtKB-EC"/>
</dbReference>
<evidence type="ECO:0000256" key="3">
    <source>
        <dbReference type="ARBA" id="ARBA00008663"/>
    </source>
</evidence>
<evidence type="ECO:0000256" key="7">
    <source>
        <dbReference type="ARBA" id="ARBA00022741"/>
    </source>
</evidence>
<dbReference type="Gene3D" id="3.40.1380.20">
    <property type="entry name" value="Pyruvate kinase, C-terminal domain"/>
    <property type="match status" value="1"/>
</dbReference>
<dbReference type="GO" id="GO:0005524">
    <property type="term" value="F:ATP binding"/>
    <property type="evidence" value="ECO:0007669"/>
    <property type="project" value="UniProtKB-KW"/>
</dbReference>
<evidence type="ECO:0000256" key="1">
    <source>
        <dbReference type="ARBA" id="ARBA00001958"/>
    </source>
</evidence>
<feature type="domain" description="Pyruvate kinase C-terminal" evidence="15">
    <location>
        <begin position="423"/>
        <end position="538"/>
    </location>
</feature>
<dbReference type="Proteomes" id="UP000007819">
    <property type="component" value="Chromosome X"/>
</dbReference>
<comment type="catalytic activity">
    <reaction evidence="13">
        <text>pyruvate + ATP = phosphoenolpyruvate + ADP + H(+)</text>
        <dbReference type="Rhea" id="RHEA:18157"/>
        <dbReference type="ChEBI" id="CHEBI:15361"/>
        <dbReference type="ChEBI" id="CHEBI:15378"/>
        <dbReference type="ChEBI" id="CHEBI:30616"/>
        <dbReference type="ChEBI" id="CHEBI:58702"/>
        <dbReference type="ChEBI" id="CHEBI:456216"/>
        <dbReference type="EC" id="2.7.1.40"/>
    </reaction>
</comment>
<evidence type="ECO:0000256" key="10">
    <source>
        <dbReference type="ARBA" id="ARBA00022842"/>
    </source>
</evidence>
<keyword evidence="6" id="KW-0479">Metal-binding</keyword>
<dbReference type="OrthoDB" id="108365at2759"/>
<dbReference type="GO" id="GO:0016301">
    <property type="term" value="F:kinase activity"/>
    <property type="evidence" value="ECO:0007669"/>
    <property type="project" value="UniProtKB-KW"/>
</dbReference>
<dbReference type="InterPro" id="IPR015795">
    <property type="entry name" value="Pyrv_Knase_C"/>
</dbReference>
<evidence type="ECO:0000259" key="14">
    <source>
        <dbReference type="Pfam" id="PF00224"/>
    </source>
</evidence>
<evidence type="ECO:0000256" key="5">
    <source>
        <dbReference type="ARBA" id="ARBA00022679"/>
    </source>
</evidence>
<organism evidence="16 17">
    <name type="scientific">Acyrthosiphon pisum</name>
    <name type="common">Pea aphid</name>
    <dbReference type="NCBI Taxonomy" id="7029"/>
    <lineage>
        <taxon>Eukaryota</taxon>
        <taxon>Metazoa</taxon>
        <taxon>Ecdysozoa</taxon>
        <taxon>Arthropoda</taxon>
        <taxon>Hexapoda</taxon>
        <taxon>Insecta</taxon>
        <taxon>Pterygota</taxon>
        <taxon>Neoptera</taxon>
        <taxon>Paraneoptera</taxon>
        <taxon>Hemiptera</taxon>
        <taxon>Sternorrhyncha</taxon>
        <taxon>Aphidomorpha</taxon>
        <taxon>Aphidoidea</taxon>
        <taxon>Aphididae</taxon>
        <taxon>Macrosiphini</taxon>
        <taxon>Acyrthosiphon</taxon>
    </lineage>
</organism>
<evidence type="ECO:0000256" key="4">
    <source>
        <dbReference type="ARBA" id="ARBA00012142"/>
    </source>
</evidence>
<evidence type="ECO:0000256" key="11">
    <source>
        <dbReference type="ARBA" id="ARBA00023152"/>
    </source>
</evidence>
<dbReference type="Gene3D" id="3.20.20.60">
    <property type="entry name" value="Phosphoenolpyruvate-binding domains"/>
    <property type="match status" value="1"/>
</dbReference>
<reference evidence="17" key="1">
    <citation type="submission" date="2010-06" db="EMBL/GenBank/DDBJ databases">
        <authorList>
            <person name="Jiang H."/>
            <person name="Abraham K."/>
            <person name="Ali S."/>
            <person name="Alsbrooks S.L."/>
            <person name="Anim B.N."/>
            <person name="Anosike U.S."/>
            <person name="Attaway T."/>
            <person name="Bandaranaike D.P."/>
            <person name="Battles P.K."/>
            <person name="Bell S.N."/>
            <person name="Bell A.V."/>
            <person name="Beltran B."/>
            <person name="Bickham C."/>
            <person name="Bustamante Y."/>
            <person name="Caleb T."/>
            <person name="Canada A."/>
            <person name="Cardenas V."/>
            <person name="Carter K."/>
            <person name="Chacko J."/>
            <person name="Chandrabose M.N."/>
            <person name="Chavez D."/>
            <person name="Chavez A."/>
            <person name="Chen L."/>
            <person name="Chu H.-S."/>
            <person name="Claassen K.J."/>
            <person name="Cockrell R."/>
            <person name="Collins M."/>
            <person name="Cooper J.A."/>
            <person name="Cree A."/>
            <person name="Curry S.M."/>
            <person name="Da Y."/>
            <person name="Dao M.D."/>
            <person name="Das B."/>
            <person name="Davila M.-L."/>
            <person name="Davy-Carroll L."/>
            <person name="Denson S."/>
            <person name="Dinh H."/>
            <person name="Ebong V.E."/>
            <person name="Edwards J.R."/>
            <person name="Egan A."/>
            <person name="El-Daye J."/>
            <person name="Escobedo L."/>
            <person name="Fernandez S."/>
            <person name="Fernando P.R."/>
            <person name="Flagg N."/>
            <person name="Forbes L.D."/>
            <person name="Fowler R.G."/>
            <person name="Fu Q."/>
            <person name="Gabisi R.A."/>
            <person name="Ganer J."/>
            <person name="Garbino Pronczuk A."/>
            <person name="Garcia R.M."/>
            <person name="Garner T."/>
            <person name="Garrett T.E."/>
            <person name="Gonzalez D.A."/>
            <person name="Hamid H."/>
            <person name="Hawkins E.S."/>
            <person name="Hirani K."/>
            <person name="Hogues M.E."/>
            <person name="Hollins B."/>
            <person name="Hsiao C.-H."/>
            <person name="Jabil R."/>
            <person name="James M.L."/>
            <person name="Jhangiani S.N."/>
            <person name="Johnson B."/>
            <person name="Johnson Q."/>
            <person name="Joshi V."/>
            <person name="Kalu J.B."/>
            <person name="Kam C."/>
            <person name="Kashfia A."/>
            <person name="Keebler J."/>
            <person name="Kisamo H."/>
            <person name="Kovar C.L."/>
            <person name="Lago L.A."/>
            <person name="Lai C.-Y."/>
            <person name="Laidlaw J."/>
            <person name="Lara F."/>
            <person name="Le T.-K."/>
            <person name="Lee S.L."/>
            <person name="Legall F.H."/>
            <person name="Lemon S.J."/>
            <person name="Lewis L.R."/>
            <person name="Li B."/>
            <person name="Liu Y."/>
            <person name="Liu Y.-S."/>
            <person name="Lopez J."/>
            <person name="Lozado R.J."/>
            <person name="Lu J."/>
            <person name="Madu R.C."/>
            <person name="Maheshwari M."/>
            <person name="Maheshwari R."/>
            <person name="Malloy K."/>
            <person name="Martinez E."/>
            <person name="Mathew T."/>
            <person name="Mercado I.C."/>
            <person name="Mercado C."/>
            <person name="Meyer B."/>
            <person name="Montgomery K."/>
            <person name="Morgan M.B."/>
            <person name="Munidasa M."/>
            <person name="Nazareth L.V."/>
            <person name="Nelson J."/>
            <person name="Ng B.M."/>
            <person name="Nguyen N.B."/>
            <person name="Nguyen P.Q."/>
            <person name="Nguyen T."/>
            <person name="Obregon M."/>
            <person name="Okwuonu G.O."/>
            <person name="Onwere C.G."/>
            <person name="Orozco G."/>
            <person name="Parra A."/>
            <person name="Patel S."/>
            <person name="Patil S."/>
            <person name="Perez A."/>
            <person name="Perez Y."/>
            <person name="Pham C."/>
            <person name="Primus E.L."/>
            <person name="Pu L.-L."/>
            <person name="Puazo M."/>
            <person name="Qin X."/>
            <person name="Quiroz J.B."/>
            <person name="Reese J."/>
            <person name="Richards S."/>
            <person name="Rives C.M."/>
            <person name="Robberts R."/>
            <person name="Ruiz S.J."/>
            <person name="Ruiz M.J."/>
            <person name="Santibanez J."/>
            <person name="Schneider B.W."/>
            <person name="Sisson I."/>
            <person name="Smith M."/>
            <person name="Sodergren E."/>
            <person name="Song X.-Z."/>
            <person name="Song B.B."/>
            <person name="Summersgill H."/>
            <person name="Thelus R."/>
            <person name="Thornton R.D."/>
            <person name="Trejos Z.Y."/>
            <person name="Usmani K."/>
            <person name="Vattathil S."/>
            <person name="Villasana D."/>
            <person name="Walker D.L."/>
            <person name="Wang S."/>
            <person name="Wang K."/>
            <person name="White C.S."/>
            <person name="Williams A.C."/>
            <person name="Williamson J."/>
            <person name="Wilson K."/>
            <person name="Woghiren I.O."/>
            <person name="Woodworth J.R."/>
            <person name="Worley K.C."/>
            <person name="Wright R.A."/>
            <person name="Wu W."/>
            <person name="Young L."/>
            <person name="Zhang L."/>
            <person name="Zhang J."/>
            <person name="Zhu Y."/>
            <person name="Muzny D.M."/>
            <person name="Weinstock G."/>
            <person name="Gibbs R.A."/>
        </authorList>
    </citation>
    <scope>NUCLEOTIDE SEQUENCE [LARGE SCALE GENOMIC DNA]</scope>
    <source>
        <strain evidence="17">LSR1</strain>
    </source>
</reference>
<dbReference type="InterPro" id="IPR011037">
    <property type="entry name" value="Pyrv_Knase-like_insert_dom_sf"/>
</dbReference>
<keyword evidence="11 13" id="KW-0324">Glycolysis</keyword>
<name>A0A8R1W424_ACYPI</name>
<keyword evidence="12" id="KW-0670">Pyruvate</keyword>
<sequence>MDSSNVPISEEPCVVFPWDPCYDNEMQIKDSFEDNYLDHLSNLKIESNSSQNTLTTIACGVLHNVTRGLIEEFCERGASMVIFDFNGLSFEQSRKMVFEIRQGVFNYSLKNNNQVPYSMTLVLDLGGSCITTGSIFLTTPTQRLIELSTNAYVYITNDVEYKFKCTEDRIYVNSDMIFRLKTNDRIYLDYGKIELAVIRVDEDEVYCVIKRGEFLGSEKTVHIPKIPIGSTALSKLDEEKIRTGIHLKVDVILVPGVRNSVFFDHVRKFVDRERGGEISLYSKIDNTVGLENIDDFLPVVDGVFLNRPNLSMEVGHDKIFLAQKIVLSKCNLAGKPTITYGEYLNSMEVSTVPTNAEVNDLINTVMDGTDCIYLDVTIRSENKTHCIQYASSLCRQGEATIWEQQLFTELNKKSKPKIDPAHAVSIGCVEVSFKCHAAAIIVITTSGLSAQLIARYRPRCPILAIVRHGRSARKLSVWRNVIALQYIDPIENIWSKEIENRTRFAMDFGKRKGILHQGNLVLHMSCSKQNAGFPNTMSLLYVSAGDSIVND</sequence>
<dbReference type="InterPro" id="IPR001697">
    <property type="entry name" value="Pyr_Knase"/>
</dbReference>
<dbReference type="AlphaFoldDB" id="A0A8R1W424"/>
<dbReference type="SUPFAM" id="SSF52935">
    <property type="entry name" value="PK C-terminal domain-like"/>
    <property type="match status" value="1"/>
</dbReference>
<keyword evidence="8 13" id="KW-0418">Kinase</keyword>
<keyword evidence="9" id="KW-0067">ATP-binding</keyword>
<comment type="pathway">
    <text evidence="2 13">Carbohydrate degradation; glycolysis; pyruvate from D-glyceraldehyde 3-phosphate: step 5/5.</text>
</comment>
<evidence type="ECO:0000256" key="9">
    <source>
        <dbReference type="ARBA" id="ARBA00022840"/>
    </source>
</evidence>
<dbReference type="GO" id="GO:0000287">
    <property type="term" value="F:magnesium ion binding"/>
    <property type="evidence" value="ECO:0007669"/>
    <property type="project" value="InterPro"/>
</dbReference>
<keyword evidence="7" id="KW-0547">Nucleotide-binding</keyword>
<evidence type="ECO:0000259" key="15">
    <source>
        <dbReference type="Pfam" id="PF02887"/>
    </source>
</evidence>
<feature type="domain" description="Pyruvate kinase barrel" evidence="14">
    <location>
        <begin position="69"/>
        <end position="374"/>
    </location>
</feature>
<dbReference type="InterPro" id="IPR036918">
    <property type="entry name" value="Pyrv_Knase_C_sf"/>
</dbReference>
<reference evidence="16" key="2">
    <citation type="submission" date="2022-06" db="UniProtKB">
        <authorList>
            <consortium name="EnsemblMetazoa"/>
        </authorList>
    </citation>
    <scope>IDENTIFICATION</scope>
</reference>
<comment type="cofactor">
    <cofactor evidence="1">
        <name>K(+)</name>
        <dbReference type="ChEBI" id="CHEBI:29103"/>
    </cofactor>
</comment>
<dbReference type="InterPro" id="IPR015806">
    <property type="entry name" value="Pyrv_Knase_insert_dom_sf"/>
</dbReference>
<dbReference type="EnsemblMetazoa" id="XM_001947751.5">
    <property type="protein sequence ID" value="XP_001947786.1"/>
    <property type="gene ID" value="LOC100163284"/>
</dbReference>
<dbReference type="SUPFAM" id="SSF50800">
    <property type="entry name" value="PK beta-barrel domain-like"/>
    <property type="match status" value="1"/>
</dbReference>
<dbReference type="KEGG" id="api:100163284"/>
<keyword evidence="5 13" id="KW-0808">Transferase</keyword>
<dbReference type="InterPro" id="IPR015813">
    <property type="entry name" value="Pyrv/PenolPyrv_kinase-like_dom"/>
</dbReference>
<evidence type="ECO:0000256" key="13">
    <source>
        <dbReference type="RuleBase" id="RU000504"/>
    </source>
</evidence>
<protein>
    <recommendedName>
        <fullName evidence="4 13">Pyruvate kinase</fullName>
        <ecNumber evidence="4 13">2.7.1.40</ecNumber>
    </recommendedName>
</protein>
<dbReference type="GO" id="GO:0030955">
    <property type="term" value="F:potassium ion binding"/>
    <property type="evidence" value="ECO:0007669"/>
    <property type="project" value="InterPro"/>
</dbReference>
<keyword evidence="10 13" id="KW-0460">Magnesium</keyword>
<proteinExistence type="inferred from homology"/>
<dbReference type="Gene3D" id="2.40.33.10">
    <property type="entry name" value="PK beta-barrel domain-like"/>
    <property type="match status" value="1"/>
</dbReference>
<evidence type="ECO:0000256" key="8">
    <source>
        <dbReference type="ARBA" id="ARBA00022777"/>
    </source>
</evidence>
<evidence type="ECO:0000256" key="2">
    <source>
        <dbReference type="ARBA" id="ARBA00004997"/>
    </source>
</evidence>
<dbReference type="Pfam" id="PF02887">
    <property type="entry name" value="PK_C"/>
    <property type="match status" value="1"/>
</dbReference>
<dbReference type="Pfam" id="PF00224">
    <property type="entry name" value="PK"/>
    <property type="match status" value="1"/>
</dbReference>
<keyword evidence="17" id="KW-1185">Reference proteome</keyword>
<evidence type="ECO:0000256" key="6">
    <source>
        <dbReference type="ARBA" id="ARBA00022723"/>
    </source>
</evidence>
<comment type="similarity">
    <text evidence="3 13">Belongs to the pyruvate kinase family.</text>
</comment>
<accession>A0A8R1W424</accession>
<evidence type="ECO:0000256" key="12">
    <source>
        <dbReference type="ARBA" id="ARBA00023317"/>
    </source>
</evidence>
<dbReference type="PANTHER" id="PTHR11817">
    <property type="entry name" value="PYRUVATE KINASE"/>
    <property type="match status" value="1"/>
</dbReference>
<dbReference type="InterPro" id="IPR040442">
    <property type="entry name" value="Pyrv_kinase-like_dom_sf"/>
</dbReference>
<dbReference type="GeneID" id="100163284"/>
<dbReference type="EC" id="2.7.1.40" evidence="4 13"/>
<evidence type="ECO:0000313" key="16">
    <source>
        <dbReference type="EnsemblMetazoa" id="XP_001947786.1"/>
    </source>
</evidence>
<dbReference type="InterPro" id="IPR015793">
    <property type="entry name" value="Pyrv_Knase_brl"/>
</dbReference>
<dbReference type="OMA" id="RINMAHI"/>
<dbReference type="SUPFAM" id="SSF51621">
    <property type="entry name" value="Phosphoenolpyruvate/pyruvate domain"/>
    <property type="match status" value="1"/>
</dbReference>
<evidence type="ECO:0000313" key="17">
    <source>
        <dbReference type="Proteomes" id="UP000007819"/>
    </source>
</evidence>
<dbReference type="PRINTS" id="PR01050">
    <property type="entry name" value="PYRUVTKNASE"/>
</dbReference>
<dbReference type="RefSeq" id="XP_001947786.1">
    <property type="nucleotide sequence ID" value="XM_001947751.4"/>
</dbReference>